<evidence type="ECO:0000256" key="2">
    <source>
        <dbReference type="ARBA" id="ARBA00022603"/>
    </source>
</evidence>
<reference evidence="9" key="1">
    <citation type="journal article" date="2019" name="Int. J. Syst. Evol. Microbiol.">
        <title>The Global Catalogue of Microorganisms (GCM) 10K type strain sequencing project: providing services to taxonomists for standard genome sequencing and annotation.</title>
        <authorList>
            <consortium name="The Broad Institute Genomics Platform"/>
            <consortium name="The Broad Institute Genome Sequencing Center for Infectious Disease"/>
            <person name="Wu L."/>
            <person name="Ma J."/>
        </authorList>
    </citation>
    <scope>NUCLEOTIDE SEQUENCE [LARGE SCALE GENOMIC DNA]</scope>
    <source>
        <strain evidence="9">CGMCC 1.12664</strain>
    </source>
</reference>
<evidence type="ECO:0000256" key="1">
    <source>
        <dbReference type="ARBA" id="ARBA00001286"/>
    </source>
</evidence>
<evidence type="ECO:0000256" key="3">
    <source>
        <dbReference type="ARBA" id="ARBA00022679"/>
    </source>
</evidence>
<dbReference type="SUPFAM" id="SSF46767">
    <property type="entry name" value="Methylated DNA-protein cysteine methyltransferase, C-terminal domain"/>
    <property type="match status" value="1"/>
</dbReference>
<dbReference type="InterPro" id="IPR036388">
    <property type="entry name" value="WH-like_DNA-bd_sf"/>
</dbReference>
<dbReference type="InterPro" id="IPR001497">
    <property type="entry name" value="MethylDNA_cys_MeTrfase_AS"/>
</dbReference>
<dbReference type="EMBL" id="BMFJ01000001">
    <property type="protein sequence ID" value="GGE20787.1"/>
    <property type="molecule type" value="Genomic_DNA"/>
</dbReference>
<dbReference type="Gene3D" id="3.30.160.70">
    <property type="entry name" value="Methylated DNA-protein cysteine methyltransferase domain"/>
    <property type="match status" value="1"/>
</dbReference>
<organism evidence="8 9">
    <name type="scientific">Primorskyibacter flagellatus</name>
    <dbReference type="NCBI Taxonomy" id="1387277"/>
    <lineage>
        <taxon>Bacteria</taxon>
        <taxon>Pseudomonadati</taxon>
        <taxon>Pseudomonadota</taxon>
        <taxon>Alphaproteobacteria</taxon>
        <taxon>Rhodobacterales</taxon>
        <taxon>Roseobacteraceae</taxon>
        <taxon>Primorskyibacter</taxon>
    </lineage>
</organism>
<dbReference type="InterPro" id="IPR036631">
    <property type="entry name" value="MGMT_N_sf"/>
</dbReference>
<dbReference type="GO" id="GO:0006281">
    <property type="term" value="P:DNA repair"/>
    <property type="evidence" value="ECO:0007669"/>
    <property type="project" value="UniProtKB-KW"/>
</dbReference>
<dbReference type="SUPFAM" id="SSF53155">
    <property type="entry name" value="Methylated DNA-protein cysteine methyltransferase domain"/>
    <property type="match status" value="1"/>
</dbReference>
<evidence type="ECO:0000256" key="5">
    <source>
        <dbReference type="ARBA" id="ARBA00023204"/>
    </source>
</evidence>
<keyword evidence="2" id="KW-0489">Methyltransferase</keyword>
<sequence length="177" mass="18733">MCMEQAVAAEAGLHGAGTQRRIRAMRDAVHTVDTPFGPFRLRDGGGAITEAGWRRMEGAGPSRLLLEAEEQLRAYFAGELTMFNLPVRVEASEIVRQVCGCLMRIPLGETRTYGDLARELGRPAQAIGQACGLNPVPVIVPCHRVLGATGLGGFSAPGGVETKVALLRLEGAAGLLI</sequence>
<dbReference type="PANTHER" id="PTHR10815:SF13">
    <property type="entry name" value="METHYLATED-DNA--PROTEIN-CYSTEINE METHYLTRANSFERASE"/>
    <property type="match status" value="1"/>
</dbReference>
<dbReference type="NCBIfam" id="TIGR00589">
    <property type="entry name" value="ogt"/>
    <property type="match status" value="1"/>
</dbReference>
<evidence type="ECO:0000313" key="9">
    <source>
        <dbReference type="Proteomes" id="UP000612855"/>
    </source>
</evidence>
<dbReference type="GO" id="GO:0032259">
    <property type="term" value="P:methylation"/>
    <property type="evidence" value="ECO:0007669"/>
    <property type="project" value="UniProtKB-KW"/>
</dbReference>
<dbReference type="GO" id="GO:0003908">
    <property type="term" value="F:methylated-DNA-[protein]-cysteine S-methyltransferase activity"/>
    <property type="evidence" value="ECO:0007669"/>
    <property type="project" value="UniProtKB-EC"/>
</dbReference>
<comment type="caution">
    <text evidence="8">The sequence shown here is derived from an EMBL/GenBank/DDBJ whole genome shotgun (WGS) entry which is preliminary data.</text>
</comment>
<accession>A0A917A0J8</accession>
<feature type="domain" description="Methylated-DNA-[protein]-cysteine S-methyltransferase DNA binding" evidence="7">
    <location>
        <begin position="96"/>
        <end position="172"/>
    </location>
</feature>
<keyword evidence="9" id="KW-1185">Reference proteome</keyword>
<dbReference type="Pfam" id="PF01035">
    <property type="entry name" value="DNA_binding_1"/>
    <property type="match status" value="1"/>
</dbReference>
<comment type="catalytic activity">
    <reaction evidence="6">
        <text>a 6-O-methyl-2'-deoxyguanosine in DNA + L-cysteinyl-[protein] = S-methyl-L-cysteinyl-[protein] + a 2'-deoxyguanosine in DNA</text>
        <dbReference type="Rhea" id="RHEA:24000"/>
        <dbReference type="Rhea" id="RHEA-COMP:10131"/>
        <dbReference type="Rhea" id="RHEA-COMP:10132"/>
        <dbReference type="Rhea" id="RHEA-COMP:11367"/>
        <dbReference type="Rhea" id="RHEA-COMP:11368"/>
        <dbReference type="ChEBI" id="CHEBI:29950"/>
        <dbReference type="ChEBI" id="CHEBI:82612"/>
        <dbReference type="ChEBI" id="CHEBI:85445"/>
        <dbReference type="ChEBI" id="CHEBI:85448"/>
        <dbReference type="EC" id="2.1.1.63"/>
    </reaction>
</comment>
<protein>
    <recommendedName>
        <fullName evidence="7">Methylated-DNA-[protein]-cysteine S-methyltransferase DNA binding domain-containing protein</fullName>
    </recommendedName>
</protein>
<evidence type="ECO:0000259" key="7">
    <source>
        <dbReference type="Pfam" id="PF01035"/>
    </source>
</evidence>
<comment type="catalytic activity">
    <reaction evidence="1">
        <text>a 4-O-methyl-thymidine in DNA + L-cysteinyl-[protein] = a thymidine in DNA + S-methyl-L-cysteinyl-[protein]</text>
        <dbReference type="Rhea" id="RHEA:53428"/>
        <dbReference type="Rhea" id="RHEA-COMP:10131"/>
        <dbReference type="Rhea" id="RHEA-COMP:10132"/>
        <dbReference type="Rhea" id="RHEA-COMP:13555"/>
        <dbReference type="Rhea" id="RHEA-COMP:13556"/>
        <dbReference type="ChEBI" id="CHEBI:29950"/>
        <dbReference type="ChEBI" id="CHEBI:82612"/>
        <dbReference type="ChEBI" id="CHEBI:137386"/>
        <dbReference type="ChEBI" id="CHEBI:137387"/>
        <dbReference type="EC" id="2.1.1.63"/>
    </reaction>
</comment>
<keyword evidence="5" id="KW-0234">DNA repair</keyword>
<dbReference type="Proteomes" id="UP000612855">
    <property type="component" value="Unassembled WGS sequence"/>
</dbReference>
<keyword evidence="3" id="KW-0808">Transferase</keyword>
<dbReference type="InterPro" id="IPR014048">
    <property type="entry name" value="MethylDNA_cys_MeTrfase_DNA-bd"/>
</dbReference>
<evidence type="ECO:0000313" key="8">
    <source>
        <dbReference type="EMBL" id="GGE20787.1"/>
    </source>
</evidence>
<proteinExistence type="predicted"/>
<dbReference type="Gene3D" id="1.10.10.10">
    <property type="entry name" value="Winged helix-like DNA-binding domain superfamily/Winged helix DNA-binding domain"/>
    <property type="match status" value="1"/>
</dbReference>
<dbReference type="PROSITE" id="PS00374">
    <property type="entry name" value="MGMT"/>
    <property type="match status" value="1"/>
</dbReference>
<keyword evidence="4" id="KW-0227">DNA damage</keyword>
<dbReference type="CDD" id="cd06445">
    <property type="entry name" value="ATase"/>
    <property type="match status" value="1"/>
</dbReference>
<dbReference type="AlphaFoldDB" id="A0A917A0J8"/>
<dbReference type="PANTHER" id="PTHR10815">
    <property type="entry name" value="METHYLATED-DNA--PROTEIN-CYSTEINE METHYLTRANSFERASE"/>
    <property type="match status" value="1"/>
</dbReference>
<gene>
    <name evidence="8" type="ORF">GCM10011360_06850</name>
</gene>
<name>A0A917A0J8_9RHOB</name>
<evidence type="ECO:0000256" key="4">
    <source>
        <dbReference type="ARBA" id="ARBA00022763"/>
    </source>
</evidence>
<evidence type="ECO:0000256" key="6">
    <source>
        <dbReference type="ARBA" id="ARBA00049348"/>
    </source>
</evidence>
<dbReference type="InterPro" id="IPR036217">
    <property type="entry name" value="MethylDNA_cys_MeTrfase_DNAb"/>
</dbReference>